<name>A0AAW0TSK2_SCYPA</name>
<dbReference type="Proteomes" id="UP001487740">
    <property type="component" value="Unassembled WGS sequence"/>
</dbReference>
<accession>A0AAW0TSK2</accession>
<gene>
    <name evidence="1" type="ORF">O3P69_010274</name>
</gene>
<evidence type="ECO:0000313" key="2">
    <source>
        <dbReference type="Proteomes" id="UP001487740"/>
    </source>
</evidence>
<keyword evidence="2" id="KW-1185">Reference proteome</keyword>
<dbReference type="AlphaFoldDB" id="A0AAW0TSK2"/>
<reference evidence="1 2" key="1">
    <citation type="submission" date="2023-03" db="EMBL/GenBank/DDBJ databases">
        <title>High-quality genome of Scylla paramamosain provides insights in environmental adaptation.</title>
        <authorList>
            <person name="Zhang L."/>
        </authorList>
    </citation>
    <scope>NUCLEOTIDE SEQUENCE [LARGE SCALE GENOMIC DNA]</scope>
    <source>
        <strain evidence="1">LZ_2023a</strain>
        <tissue evidence="1">Muscle</tissue>
    </source>
</reference>
<protein>
    <submittedName>
        <fullName evidence="1">Uncharacterized protein</fullName>
    </submittedName>
</protein>
<proteinExistence type="predicted"/>
<dbReference type="EMBL" id="JARAKH010000025">
    <property type="protein sequence ID" value="KAK8390470.1"/>
    <property type="molecule type" value="Genomic_DNA"/>
</dbReference>
<evidence type="ECO:0000313" key="1">
    <source>
        <dbReference type="EMBL" id="KAK8390470.1"/>
    </source>
</evidence>
<organism evidence="1 2">
    <name type="scientific">Scylla paramamosain</name>
    <name type="common">Mud crab</name>
    <dbReference type="NCBI Taxonomy" id="85552"/>
    <lineage>
        <taxon>Eukaryota</taxon>
        <taxon>Metazoa</taxon>
        <taxon>Ecdysozoa</taxon>
        <taxon>Arthropoda</taxon>
        <taxon>Crustacea</taxon>
        <taxon>Multicrustacea</taxon>
        <taxon>Malacostraca</taxon>
        <taxon>Eumalacostraca</taxon>
        <taxon>Eucarida</taxon>
        <taxon>Decapoda</taxon>
        <taxon>Pleocyemata</taxon>
        <taxon>Brachyura</taxon>
        <taxon>Eubrachyura</taxon>
        <taxon>Portunoidea</taxon>
        <taxon>Portunidae</taxon>
        <taxon>Portuninae</taxon>
        <taxon>Scylla</taxon>
    </lineage>
</organism>
<sequence length="329" mass="37547">MINSMSEDLRIACPFNSHHDLSLSRTAADRVIDTVLAWNAIVVREAAIFKEECKEIEKSCTYDMRLVLCGDYTSEGFGDRPLGNGILFKQRLHGEKILDPNLVAHFFRSNLIDPYMRSVVPRLVQHNAEHEGKCANENNSNLVSLYDNVSREQQVNGVSDIITKEDVRIPIRRDTANSEEDYASVKALWLCNSGIHPRDQIEMFKMVFRNYNKEHRLGFEARLVRRHRLQVSADMVLSSKSGSVNVVGVSNEAGKRKNDSVMIRQRTAKDSNHTTRVKHSVYGHLTIHYSVINDNYNARNMLMSIRRVDRTAVENAVTNNNKSDESEQI</sequence>
<comment type="caution">
    <text evidence="1">The sequence shown here is derived from an EMBL/GenBank/DDBJ whole genome shotgun (WGS) entry which is preliminary data.</text>
</comment>